<proteinExistence type="inferred from homology"/>
<evidence type="ECO:0000313" key="4">
    <source>
        <dbReference type="Proteomes" id="UP000006094"/>
    </source>
</evidence>
<organism evidence="3 4">
    <name type="scientific">Gottschalkia acidurici (strain ATCC 7906 / DSM 604 / BCRC 14475 / CIP 104303 / KCTC 5404 / NCIMB 10678 / 9a)</name>
    <name type="common">Clostridium acidurici</name>
    <dbReference type="NCBI Taxonomy" id="1128398"/>
    <lineage>
        <taxon>Bacteria</taxon>
        <taxon>Bacillati</taxon>
        <taxon>Bacillota</taxon>
        <taxon>Tissierellia</taxon>
        <taxon>Tissierellales</taxon>
        <taxon>Gottschalkiaceae</taxon>
        <taxon>Gottschalkia</taxon>
    </lineage>
</organism>
<dbReference type="GO" id="GO:0003690">
    <property type="term" value="F:double-stranded DNA binding"/>
    <property type="evidence" value="ECO:0007669"/>
    <property type="project" value="InterPro"/>
</dbReference>
<dbReference type="GO" id="GO:0006265">
    <property type="term" value="P:DNA topological change"/>
    <property type="evidence" value="ECO:0007669"/>
    <property type="project" value="InterPro"/>
</dbReference>
<reference evidence="3 4" key="1">
    <citation type="journal article" date="2012" name="PLoS ONE">
        <title>The purine-utilizing bacterium Clostridium acidurici 9a: a genome-guided metabolic reconsideration.</title>
        <authorList>
            <person name="Hartwich K."/>
            <person name="Poehlein A."/>
            <person name="Daniel R."/>
        </authorList>
    </citation>
    <scope>NUCLEOTIDE SEQUENCE [LARGE SCALE GENOMIC DNA]</scope>
    <source>
        <strain evidence="4">ATCC 7906 / DSM 604 / BCRC 14475 / CIP 104303 / KCTC 5404 / NCIMB 10678 / 9a</strain>
    </source>
</reference>
<name>K0AVN9_GOTA9</name>
<dbReference type="AlphaFoldDB" id="K0AVN9"/>
<dbReference type="KEGG" id="cad:Curi_c08300"/>
<dbReference type="EMBL" id="CP003326">
    <property type="protein sequence ID" value="AFS77903.1"/>
    <property type="molecule type" value="Genomic_DNA"/>
</dbReference>
<evidence type="ECO:0000256" key="1">
    <source>
        <dbReference type="ARBA" id="ARBA00005442"/>
    </source>
</evidence>
<dbReference type="PROSITE" id="PS00684">
    <property type="entry name" value="SASP_2"/>
    <property type="match status" value="1"/>
</dbReference>
<evidence type="ECO:0000256" key="2">
    <source>
        <dbReference type="ARBA" id="ARBA00023125"/>
    </source>
</evidence>
<accession>K0AVN9</accession>
<protein>
    <submittedName>
        <fullName evidence="3">Small acid-soluble spore protein, alpha/beta type</fullName>
    </submittedName>
</protein>
<dbReference type="PATRIC" id="fig|1128398.3.peg.883"/>
<keyword evidence="4" id="KW-1185">Reference proteome</keyword>
<sequence length="70" mass="7694">MANNRSSNRIVVPEARQALDQLKLEIASELGLSNYDSIDKGNLSSRQNGYVGGYITKRLVEQAQRSLAGK</sequence>
<dbReference type="Gene3D" id="6.10.10.80">
    <property type="entry name" value="Small, acid-soluble spore protein, alpha/beta type-like"/>
    <property type="match status" value="1"/>
</dbReference>
<dbReference type="Pfam" id="PF00269">
    <property type="entry name" value="SASP"/>
    <property type="match status" value="1"/>
</dbReference>
<dbReference type="STRING" id="1128398.Curi_c08300"/>
<gene>
    <name evidence="3" type="ordered locus">Curi_c08300</name>
</gene>
<dbReference type="OrthoDB" id="1683773at2"/>
<dbReference type="Proteomes" id="UP000006094">
    <property type="component" value="Chromosome"/>
</dbReference>
<dbReference type="RefSeq" id="WP_014967040.1">
    <property type="nucleotide sequence ID" value="NC_018664.1"/>
</dbReference>
<dbReference type="InterPro" id="IPR001448">
    <property type="entry name" value="SASP_alpha/beta-type"/>
</dbReference>
<dbReference type="InterPro" id="IPR018126">
    <property type="entry name" value="SASP_alpha/beta-type_CS"/>
</dbReference>
<dbReference type="InterPro" id="IPR038300">
    <property type="entry name" value="SASP_sf_alpha/beta"/>
</dbReference>
<dbReference type="PROSITE" id="PS00304">
    <property type="entry name" value="SASP_1"/>
    <property type="match status" value="1"/>
</dbReference>
<dbReference type="eggNOG" id="ENOG5032YCI">
    <property type="taxonomic scope" value="Bacteria"/>
</dbReference>
<dbReference type="HOGENOM" id="CLU_169738_2_1_9"/>
<dbReference type="PANTHER" id="PTHR36107">
    <property type="entry name" value="SMALL, ACID-SOLUBLE SPORE PROTEIN A"/>
    <property type="match status" value="1"/>
</dbReference>
<keyword evidence="2" id="KW-0238">DNA-binding</keyword>
<dbReference type="PANTHER" id="PTHR36107:SF1">
    <property type="entry name" value="SMALL, ACID-SOLUBLE SPORE PROTEIN A"/>
    <property type="match status" value="1"/>
</dbReference>
<comment type="similarity">
    <text evidence="1">Belongs to the alpha/beta-type SASP family.</text>
</comment>
<evidence type="ECO:0000313" key="3">
    <source>
        <dbReference type="EMBL" id="AFS77903.1"/>
    </source>
</evidence>
<dbReference type="InterPro" id="IPR050847">
    <property type="entry name" value="SASP_DNA-binding"/>
</dbReference>